<proteinExistence type="predicted"/>
<dbReference type="PROSITE" id="PS50977">
    <property type="entry name" value="HTH_TETR_2"/>
    <property type="match status" value="1"/>
</dbReference>
<feature type="DNA-binding region" description="H-T-H motif" evidence="4">
    <location>
        <begin position="29"/>
        <end position="48"/>
    </location>
</feature>
<dbReference type="InterPro" id="IPR001647">
    <property type="entry name" value="HTH_TetR"/>
</dbReference>
<evidence type="ECO:0000313" key="6">
    <source>
        <dbReference type="EMBL" id="NGO66655.1"/>
    </source>
</evidence>
<protein>
    <submittedName>
        <fullName evidence="6">TetR/AcrR family transcriptional regulator</fullName>
    </submittedName>
</protein>
<keyword evidence="2 4" id="KW-0238">DNA-binding</keyword>
<dbReference type="InterPro" id="IPR036271">
    <property type="entry name" value="Tet_transcr_reg_TetR-rel_C_sf"/>
</dbReference>
<evidence type="ECO:0000313" key="7">
    <source>
        <dbReference type="Proteomes" id="UP000477849"/>
    </source>
</evidence>
<evidence type="ECO:0000256" key="2">
    <source>
        <dbReference type="ARBA" id="ARBA00023125"/>
    </source>
</evidence>
<dbReference type="Gene3D" id="1.10.10.60">
    <property type="entry name" value="Homeodomain-like"/>
    <property type="match status" value="1"/>
</dbReference>
<dbReference type="PANTHER" id="PTHR47506:SF1">
    <property type="entry name" value="HTH-TYPE TRANSCRIPTIONAL REGULATOR YJDC"/>
    <property type="match status" value="1"/>
</dbReference>
<sequence length="205" mass="22939">MGRPRQFDEEAVLGLAVERFWEHGYEATSIRDLAASMGLTTASLYNSFGDKRSLYRQSLNFYVEHSFADRVNRFEASLPPRDAVEAFFAEIVDRSLADPKRKGCMLVNSALELAPHDPEFQRMIAQVLVRVEAFFQRCVESGQTDGTISTAQPSADLARMLLAGLLGIRVLARVRPERELFEGIVRPLLAMLDPTIPPAKELLPS</sequence>
<dbReference type="PANTHER" id="PTHR47506">
    <property type="entry name" value="TRANSCRIPTIONAL REGULATORY PROTEIN"/>
    <property type="match status" value="1"/>
</dbReference>
<dbReference type="Pfam" id="PF00440">
    <property type="entry name" value="TetR_N"/>
    <property type="match status" value="1"/>
</dbReference>
<dbReference type="InterPro" id="IPR009057">
    <property type="entry name" value="Homeodomain-like_sf"/>
</dbReference>
<comment type="caution">
    <text evidence="6">The sequence shown here is derived from an EMBL/GenBank/DDBJ whole genome shotgun (WGS) entry which is preliminary data.</text>
</comment>
<organism evidence="6 7">
    <name type="scientific">Rhizobium daejeonense</name>
    <dbReference type="NCBI Taxonomy" id="240521"/>
    <lineage>
        <taxon>Bacteria</taxon>
        <taxon>Pseudomonadati</taxon>
        <taxon>Pseudomonadota</taxon>
        <taxon>Alphaproteobacteria</taxon>
        <taxon>Hyphomicrobiales</taxon>
        <taxon>Rhizobiaceae</taxon>
        <taxon>Rhizobium/Agrobacterium group</taxon>
        <taxon>Rhizobium</taxon>
    </lineage>
</organism>
<reference evidence="6 7" key="1">
    <citation type="submission" date="2020-02" db="EMBL/GenBank/DDBJ databases">
        <title>Genome sequence of the type strain CCBAU10050 of Rhizobium daejeonense.</title>
        <authorList>
            <person name="Gao J."/>
            <person name="Sun J."/>
        </authorList>
    </citation>
    <scope>NUCLEOTIDE SEQUENCE [LARGE SCALE GENOMIC DNA]</scope>
    <source>
        <strain evidence="6 7">CCBAU10050</strain>
    </source>
</reference>
<dbReference type="Pfam" id="PF16925">
    <property type="entry name" value="TetR_C_13"/>
    <property type="match status" value="1"/>
</dbReference>
<dbReference type="EMBL" id="JAAKZH010000014">
    <property type="protein sequence ID" value="NGO66655.1"/>
    <property type="molecule type" value="Genomic_DNA"/>
</dbReference>
<keyword evidence="7" id="KW-1185">Reference proteome</keyword>
<dbReference type="SUPFAM" id="SSF46689">
    <property type="entry name" value="Homeodomain-like"/>
    <property type="match status" value="1"/>
</dbReference>
<dbReference type="GO" id="GO:0003677">
    <property type="term" value="F:DNA binding"/>
    <property type="evidence" value="ECO:0007669"/>
    <property type="project" value="UniProtKB-UniRule"/>
</dbReference>
<evidence type="ECO:0000259" key="5">
    <source>
        <dbReference type="PROSITE" id="PS50977"/>
    </source>
</evidence>
<name>A0A6M1S6I7_9HYPH</name>
<keyword evidence="3" id="KW-0804">Transcription</keyword>
<evidence type="ECO:0000256" key="3">
    <source>
        <dbReference type="ARBA" id="ARBA00023163"/>
    </source>
</evidence>
<dbReference type="InterPro" id="IPR011075">
    <property type="entry name" value="TetR_C"/>
</dbReference>
<dbReference type="Gene3D" id="1.10.357.10">
    <property type="entry name" value="Tetracycline Repressor, domain 2"/>
    <property type="match status" value="1"/>
</dbReference>
<dbReference type="AlphaFoldDB" id="A0A6M1S6I7"/>
<evidence type="ECO:0000256" key="4">
    <source>
        <dbReference type="PROSITE-ProRule" id="PRU00335"/>
    </source>
</evidence>
<feature type="domain" description="HTH tetR-type" evidence="5">
    <location>
        <begin position="6"/>
        <end position="66"/>
    </location>
</feature>
<dbReference type="RefSeq" id="WP_163897607.1">
    <property type="nucleotide sequence ID" value="NZ_CP048425.1"/>
</dbReference>
<dbReference type="Proteomes" id="UP000477849">
    <property type="component" value="Unassembled WGS sequence"/>
</dbReference>
<accession>A0A6M1S6I7</accession>
<dbReference type="PRINTS" id="PR00455">
    <property type="entry name" value="HTHTETR"/>
</dbReference>
<keyword evidence="1" id="KW-0805">Transcription regulation</keyword>
<gene>
    <name evidence="6" type="ORF">G6N76_23615</name>
</gene>
<dbReference type="SUPFAM" id="SSF48498">
    <property type="entry name" value="Tetracyclin repressor-like, C-terminal domain"/>
    <property type="match status" value="1"/>
</dbReference>
<evidence type="ECO:0000256" key="1">
    <source>
        <dbReference type="ARBA" id="ARBA00023015"/>
    </source>
</evidence>